<dbReference type="InterPro" id="IPR012373">
    <property type="entry name" value="Ferrdict_sens_TM"/>
</dbReference>
<organism evidence="4">
    <name type="scientific">hydrothermal vent metagenome</name>
    <dbReference type="NCBI Taxonomy" id="652676"/>
    <lineage>
        <taxon>unclassified sequences</taxon>
        <taxon>metagenomes</taxon>
        <taxon>ecological metagenomes</taxon>
    </lineage>
</organism>
<keyword evidence="1" id="KW-0812">Transmembrane</keyword>
<dbReference type="Gene3D" id="3.55.50.30">
    <property type="match status" value="1"/>
</dbReference>
<dbReference type="Pfam" id="PF04773">
    <property type="entry name" value="FecR"/>
    <property type="match status" value="1"/>
</dbReference>
<keyword evidence="1" id="KW-0472">Membrane</keyword>
<dbReference type="EMBL" id="UOEL01000132">
    <property type="protein sequence ID" value="VAW16345.1"/>
    <property type="molecule type" value="Genomic_DNA"/>
</dbReference>
<dbReference type="FunFam" id="2.60.120.1440:FF:000001">
    <property type="entry name" value="Putative anti-sigma factor"/>
    <property type="match status" value="1"/>
</dbReference>
<dbReference type="PANTHER" id="PTHR30273">
    <property type="entry name" value="PERIPLASMIC SIGNAL SENSOR AND SIGMA FACTOR ACTIVATOR FECR-RELATED"/>
    <property type="match status" value="1"/>
</dbReference>
<dbReference type="AlphaFoldDB" id="A0A3B0TCY8"/>
<dbReference type="PIRSF" id="PIRSF018266">
    <property type="entry name" value="FecR"/>
    <property type="match status" value="1"/>
</dbReference>
<feature type="domain" description="Protein FecR C-terminal" evidence="3">
    <location>
        <begin position="302"/>
        <end position="370"/>
    </location>
</feature>
<accession>A0A3B0TCY8</accession>
<dbReference type="InterPro" id="IPR006860">
    <property type="entry name" value="FecR"/>
</dbReference>
<name>A0A3B0TCY8_9ZZZZ</name>
<gene>
    <name evidence="4" type="ORF">MNBD_BACTEROID03-2414</name>
</gene>
<feature type="transmembrane region" description="Helical" evidence="1">
    <location>
        <begin position="81"/>
        <end position="101"/>
    </location>
</feature>
<evidence type="ECO:0000256" key="1">
    <source>
        <dbReference type="SAM" id="Phobius"/>
    </source>
</evidence>
<protein>
    <submittedName>
        <fullName evidence="4">Anti-sigma factor</fullName>
    </submittedName>
</protein>
<dbReference type="InterPro" id="IPR032508">
    <property type="entry name" value="FecR_C"/>
</dbReference>
<feature type="domain" description="FecR protein" evidence="2">
    <location>
        <begin position="161"/>
        <end position="257"/>
    </location>
</feature>
<keyword evidence="1" id="KW-1133">Transmembrane helix</keyword>
<dbReference type="GO" id="GO:0016989">
    <property type="term" value="F:sigma factor antagonist activity"/>
    <property type="evidence" value="ECO:0007669"/>
    <property type="project" value="TreeGrafter"/>
</dbReference>
<dbReference type="Pfam" id="PF16344">
    <property type="entry name" value="FecR_C"/>
    <property type="match status" value="1"/>
</dbReference>
<reference evidence="4" key="1">
    <citation type="submission" date="2018-06" db="EMBL/GenBank/DDBJ databases">
        <authorList>
            <person name="Zhirakovskaya E."/>
        </authorList>
    </citation>
    <scope>NUCLEOTIDE SEQUENCE</scope>
</reference>
<evidence type="ECO:0000313" key="4">
    <source>
        <dbReference type="EMBL" id="VAW16345.1"/>
    </source>
</evidence>
<sequence length="372" mass="42685">MKSLITKYLERTINDLEEKELYKWLTKDKKYIKSFKKEVFIYNEQGASDAIFDSKEAFSVFKARVQKEETKPIKINYFERYYKYAAAILILISSVFMMYHISKDTSVDVRNKVQVVEQGTKETDKIVLTLSDGTTKGLSSEEELSYLAVETTETTLEYNEINVPRGQIFRLVLSDGSLVWLNSETKLKYPKKFLKGEATRTVVLEGEAFFEIAHNKEQPFIVNASAINIKVLGTKFNVSSYPNDEHINTTLVEGSVNVVDSISPDNSILIEPSFQASFDRSSTSLSSKKVNTDNYLAWMQKKIVFEDLPFKELLVKIERAYNIVIENKNIGLNNQRFTGQFDIEEVDVVFKALSTSVYFEYETTSNKVTIKN</sequence>
<evidence type="ECO:0000259" key="3">
    <source>
        <dbReference type="Pfam" id="PF16344"/>
    </source>
</evidence>
<dbReference type="Gene3D" id="2.60.120.1440">
    <property type="match status" value="1"/>
</dbReference>
<dbReference type="PANTHER" id="PTHR30273:SF2">
    <property type="entry name" value="PROTEIN FECR"/>
    <property type="match status" value="1"/>
</dbReference>
<proteinExistence type="predicted"/>
<evidence type="ECO:0000259" key="2">
    <source>
        <dbReference type="Pfam" id="PF04773"/>
    </source>
</evidence>